<dbReference type="PANTHER" id="PTHR36355:SF1">
    <property type="entry name" value="EXPRESSED PROTEIN"/>
    <property type="match status" value="1"/>
</dbReference>
<reference evidence="1 2" key="1">
    <citation type="submission" date="2021-07" db="EMBL/GenBank/DDBJ databases">
        <title>The Aristolochia fimbriata genome: insights into angiosperm evolution, floral development and chemical biosynthesis.</title>
        <authorList>
            <person name="Jiao Y."/>
        </authorList>
    </citation>
    <scope>NUCLEOTIDE SEQUENCE [LARGE SCALE GENOMIC DNA]</scope>
    <source>
        <strain evidence="1">IBCAS-2021</strain>
        <tissue evidence="1">Leaf</tissue>
    </source>
</reference>
<proteinExistence type="predicted"/>
<dbReference type="PANTHER" id="PTHR36355">
    <property type="entry name" value="EXPRESSED PROTEIN"/>
    <property type="match status" value="1"/>
</dbReference>
<comment type="caution">
    <text evidence="1">The sequence shown here is derived from an EMBL/GenBank/DDBJ whole genome shotgun (WGS) entry which is preliminary data.</text>
</comment>
<name>A0AAV7E0W0_ARIFI</name>
<keyword evidence="2" id="KW-1185">Reference proteome</keyword>
<evidence type="ECO:0000313" key="1">
    <source>
        <dbReference type="EMBL" id="KAG9442505.1"/>
    </source>
</evidence>
<organism evidence="1 2">
    <name type="scientific">Aristolochia fimbriata</name>
    <name type="common">White veined hardy Dutchman's pipe vine</name>
    <dbReference type="NCBI Taxonomy" id="158543"/>
    <lineage>
        <taxon>Eukaryota</taxon>
        <taxon>Viridiplantae</taxon>
        <taxon>Streptophyta</taxon>
        <taxon>Embryophyta</taxon>
        <taxon>Tracheophyta</taxon>
        <taxon>Spermatophyta</taxon>
        <taxon>Magnoliopsida</taxon>
        <taxon>Magnoliidae</taxon>
        <taxon>Piperales</taxon>
        <taxon>Aristolochiaceae</taxon>
        <taxon>Aristolochia</taxon>
    </lineage>
</organism>
<dbReference type="AlphaFoldDB" id="A0AAV7E0W0"/>
<accession>A0AAV7E0W0</accession>
<evidence type="ECO:0000313" key="2">
    <source>
        <dbReference type="Proteomes" id="UP000825729"/>
    </source>
</evidence>
<dbReference type="Proteomes" id="UP000825729">
    <property type="component" value="Unassembled WGS sequence"/>
</dbReference>
<protein>
    <submittedName>
        <fullName evidence="1">Uncharacterized protein</fullName>
    </submittedName>
</protein>
<dbReference type="EMBL" id="JAINDJ010000007">
    <property type="protein sequence ID" value="KAG9442505.1"/>
    <property type="molecule type" value="Genomic_DNA"/>
</dbReference>
<sequence>METTRVQHVNKASSDELLRKFAEHEGKQGRKVDLRLNRRRKRLRVGESGEGRESPVRNGGAVVERKSLLPRASQRSALLRQLRVKRAEVRAREILFSAFFLAKLEKTWRKTVEGASKMLLERHRNHHVRLRNEVV</sequence>
<gene>
    <name evidence="1" type="ORF">H6P81_018359</name>
</gene>